<protein>
    <submittedName>
        <fullName evidence="1">Uncharacterized protein</fullName>
    </submittedName>
</protein>
<evidence type="ECO:0000313" key="2">
    <source>
        <dbReference type="Proteomes" id="UP000315724"/>
    </source>
</evidence>
<keyword evidence="2" id="KW-1185">Reference proteome</keyword>
<gene>
    <name evidence="1" type="ORF">Mal48_23780</name>
</gene>
<dbReference type="EMBL" id="CP036267">
    <property type="protein sequence ID" value="QDT33126.1"/>
    <property type="molecule type" value="Genomic_DNA"/>
</dbReference>
<reference evidence="1 2" key="1">
    <citation type="submission" date="2019-02" db="EMBL/GenBank/DDBJ databases">
        <title>Deep-cultivation of Planctomycetes and their phenomic and genomic characterization uncovers novel biology.</title>
        <authorList>
            <person name="Wiegand S."/>
            <person name="Jogler M."/>
            <person name="Boedeker C."/>
            <person name="Pinto D."/>
            <person name="Vollmers J."/>
            <person name="Rivas-Marin E."/>
            <person name="Kohn T."/>
            <person name="Peeters S.H."/>
            <person name="Heuer A."/>
            <person name="Rast P."/>
            <person name="Oberbeckmann S."/>
            <person name="Bunk B."/>
            <person name="Jeske O."/>
            <person name="Meyerdierks A."/>
            <person name="Storesund J.E."/>
            <person name="Kallscheuer N."/>
            <person name="Luecker S."/>
            <person name="Lage O.M."/>
            <person name="Pohl T."/>
            <person name="Merkel B.J."/>
            <person name="Hornburger P."/>
            <person name="Mueller R.-W."/>
            <person name="Bruemmer F."/>
            <person name="Labrenz M."/>
            <person name="Spormann A.M."/>
            <person name="Op den Camp H."/>
            <person name="Overmann J."/>
            <person name="Amann R."/>
            <person name="Jetten M.S.M."/>
            <person name="Mascher T."/>
            <person name="Medema M.H."/>
            <person name="Devos D.P."/>
            <person name="Kaster A.-K."/>
            <person name="Ovreas L."/>
            <person name="Rohde M."/>
            <person name="Galperin M.Y."/>
            <person name="Jogler C."/>
        </authorList>
    </citation>
    <scope>NUCLEOTIDE SEQUENCE [LARGE SCALE GENOMIC DNA]</scope>
    <source>
        <strain evidence="1 2">Mal48</strain>
    </source>
</reference>
<evidence type="ECO:0000313" key="1">
    <source>
        <dbReference type="EMBL" id="QDT33126.1"/>
    </source>
</evidence>
<dbReference type="KEGG" id="tpol:Mal48_23780"/>
<name>A0A517QNB4_9PLAN</name>
<accession>A0A517QNB4</accession>
<dbReference type="AlphaFoldDB" id="A0A517QNB4"/>
<proteinExistence type="predicted"/>
<dbReference type="Proteomes" id="UP000315724">
    <property type="component" value="Chromosome"/>
</dbReference>
<sequence>MLTPTHPDRFLDLQLHLPATAAKSAQGYVVVALLSESPTSIIGPLDSHIIWIRKWGTRS</sequence>
<organism evidence="1 2">
    <name type="scientific">Thalassoglobus polymorphus</name>
    <dbReference type="NCBI Taxonomy" id="2527994"/>
    <lineage>
        <taxon>Bacteria</taxon>
        <taxon>Pseudomonadati</taxon>
        <taxon>Planctomycetota</taxon>
        <taxon>Planctomycetia</taxon>
        <taxon>Planctomycetales</taxon>
        <taxon>Planctomycetaceae</taxon>
        <taxon>Thalassoglobus</taxon>
    </lineage>
</organism>